<keyword evidence="2" id="KW-1185">Reference proteome</keyword>
<dbReference type="RefSeq" id="WP_068990087.1">
    <property type="nucleotide sequence ID" value="NZ_CP012418.1"/>
</dbReference>
<name>A0A1B3B9P6_9GAMM</name>
<dbReference type="AlphaFoldDB" id="A0A1B3B9P6"/>
<sequence length="96" mass="11198">MKYKEYKDASNRQVVALDGCSRFTSKYIRWRIVRKFSLTKSEKLFDDLDSVSNKYCKQQETVLIEWDTWSGLTVTAVDSLSEKLVLEIGGFVKKFT</sequence>
<accession>A0A1B3B9P6</accession>
<dbReference type="OrthoDB" id="5243643at2"/>
<organism evidence="1 2">
    <name type="scientific">Kangiella sediminilitoris</name>
    <dbReference type="NCBI Taxonomy" id="1144748"/>
    <lineage>
        <taxon>Bacteria</taxon>
        <taxon>Pseudomonadati</taxon>
        <taxon>Pseudomonadota</taxon>
        <taxon>Gammaproteobacteria</taxon>
        <taxon>Kangiellales</taxon>
        <taxon>Kangiellaceae</taxon>
        <taxon>Kangiella</taxon>
    </lineage>
</organism>
<dbReference type="KEGG" id="ksd:KS2013_801"/>
<dbReference type="STRING" id="1144748.KS2013_801"/>
<reference evidence="2" key="1">
    <citation type="submission" date="2015-08" db="EMBL/GenBank/DDBJ databases">
        <authorList>
            <person name="Kim K.M."/>
        </authorList>
    </citation>
    <scope>NUCLEOTIDE SEQUENCE [LARGE SCALE GENOMIC DNA]</scope>
    <source>
        <strain evidence="2">KCTC 23892</strain>
    </source>
</reference>
<protein>
    <submittedName>
        <fullName evidence="1">Uncharacterized protein</fullName>
    </submittedName>
</protein>
<dbReference type="EMBL" id="CP012418">
    <property type="protein sequence ID" value="AOE49524.1"/>
    <property type="molecule type" value="Genomic_DNA"/>
</dbReference>
<proteinExistence type="predicted"/>
<evidence type="ECO:0000313" key="1">
    <source>
        <dbReference type="EMBL" id="AOE49524.1"/>
    </source>
</evidence>
<dbReference type="Proteomes" id="UP000094147">
    <property type="component" value="Chromosome"/>
</dbReference>
<gene>
    <name evidence="1" type="ORF">KS2013_801</name>
</gene>
<evidence type="ECO:0000313" key="2">
    <source>
        <dbReference type="Proteomes" id="UP000094147"/>
    </source>
</evidence>